<dbReference type="Proteomes" id="UP000708576">
    <property type="component" value="Unassembled WGS sequence"/>
</dbReference>
<keyword evidence="3 6" id="KW-0032">Aminotransferase</keyword>
<dbReference type="InterPro" id="IPR015421">
    <property type="entry name" value="PyrdxlP-dep_Trfase_major"/>
</dbReference>
<dbReference type="SUPFAM" id="SSF53383">
    <property type="entry name" value="PLP-dependent transferases"/>
    <property type="match status" value="1"/>
</dbReference>
<proteinExistence type="inferred from homology"/>
<evidence type="ECO:0000256" key="1">
    <source>
        <dbReference type="ARBA" id="ARBA00001933"/>
    </source>
</evidence>
<dbReference type="InterPro" id="IPR004839">
    <property type="entry name" value="Aminotransferase_I/II_large"/>
</dbReference>
<dbReference type="Pfam" id="PF00155">
    <property type="entry name" value="Aminotran_1_2"/>
    <property type="match status" value="1"/>
</dbReference>
<accession>A0ABS5JXC8</accession>
<dbReference type="EC" id="2.6.1.-" evidence="6"/>
<keyword evidence="5" id="KW-0663">Pyridoxal phosphate</keyword>
<evidence type="ECO:0000256" key="5">
    <source>
        <dbReference type="ARBA" id="ARBA00022898"/>
    </source>
</evidence>
<dbReference type="InterPro" id="IPR015422">
    <property type="entry name" value="PyrdxlP-dep_Trfase_small"/>
</dbReference>
<sequence>MSIDERLANTNFPLPAIRQVNMAKHATGISLGLGELKGFEVDNKIKQAMTESWDDGAACYTQNAGLPQLRKEVADRQHHEDGCSYTVDNVIITIGVQNAVYSSIKTLAKLGAKRVLIPSIHFGIYKKIPAEFGLEVITYPLYDDFSIDLQSLESMLQKDDVMILNSPSNPTGRVYSDEELQALADLLKSKLTEGYVISDEIYGQLVYDGEDFHSFSKYFSRTIVVDGISKSGAVAGLRVGWVITQNEKLAKAIISNNATVISTPPTPNQWAAIPIVKGDTKETIKHYNKTLLENRNKVVSFLEKMNITYNAPRGSFYIFPKVSGILGDKVKEFCIQTAGEENGVVVIPGEAFGAPEYLRISLASFELEEGLIRLEKALKEWK</sequence>
<dbReference type="PANTHER" id="PTHR46383">
    <property type="entry name" value="ASPARTATE AMINOTRANSFERASE"/>
    <property type="match status" value="1"/>
</dbReference>
<dbReference type="Gene3D" id="3.90.1150.10">
    <property type="entry name" value="Aspartate Aminotransferase, domain 1"/>
    <property type="match status" value="1"/>
</dbReference>
<keyword evidence="9" id="KW-1185">Reference proteome</keyword>
<evidence type="ECO:0000256" key="6">
    <source>
        <dbReference type="RuleBase" id="RU000481"/>
    </source>
</evidence>
<evidence type="ECO:0000259" key="7">
    <source>
        <dbReference type="Pfam" id="PF00155"/>
    </source>
</evidence>
<organism evidence="8 9">
    <name type="scientific">Carboxylicivirga linearis</name>
    <dbReference type="NCBI Taxonomy" id="1628157"/>
    <lineage>
        <taxon>Bacteria</taxon>
        <taxon>Pseudomonadati</taxon>
        <taxon>Bacteroidota</taxon>
        <taxon>Bacteroidia</taxon>
        <taxon>Marinilabiliales</taxon>
        <taxon>Marinilabiliaceae</taxon>
        <taxon>Carboxylicivirga</taxon>
    </lineage>
</organism>
<keyword evidence="4 6" id="KW-0808">Transferase</keyword>
<comment type="cofactor">
    <cofactor evidence="1 6">
        <name>pyridoxal 5'-phosphate</name>
        <dbReference type="ChEBI" id="CHEBI:597326"/>
    </cofactor>
</comment>
<gene>
    <name evidence="8" type="ORF">KEM10_14185</name>
</gene>
<dbReference type="InterPro" id="IPR004838">
    <property type="entry name" value="NHTrfase_class1_PyrdxlP-BS"/>
</dbReference>
<name>A0ABS5JXC8_9BACT</name>
<dbReference type="EMBL" id="JAGUCO010000011">
    <property type="protein sequence ID" value="MBS2099440.1"/>
    <property type="molecule type" value="Genomic_DNA"/>
</dbReference>
<evidence type="ECO:0000256" key="4">
    <source>
        <dbReference type="ARBA" id="ARBA00022679"/>
    </source>
</evidence>
<reference evidence="8 9" key="1">
    <citation type="journal article" date="2015" name="Int. J. Syst. Evol. Microbiol.">
        <title>Carboxylicivirga linearis sp. nov., isolated from a sea cucumber culture pond.</title>
        <authorList>
            <person name="Wang F.Q."/>
            <person name="Zhou Y.X."/>
            <person name="Lin X.Z."/>
            <person name="Chen G.J."/>
            <person name="Du Z.J."/>
        </authorList>
    </citation>
    <scope>NUCLEOTIDE SEQUENCE [LARGE SCALE GENOMIC DNA]</scope>
    <source>
        <strain evidence="8 9">FB218</strain>
    </source>
</reference>
<comment type="similarity">
    <text evidence="2 6">Belongs to the class-I pyridoxal-phosphate-dependent aminotransferase family.</text>
</comment>
<dbReference type="CDD" id="cd00609">
    <property type="entry name" value="AAT_like"/>
    <property type="match status" value="1"/>
</dbReference>
<dbReference type="GO" id="GO:0008483">
    <property type="term" value="F:transaminase activity"/>
    <property type="evidence" value="ECO:0007669"/>
    <property type="project" value="UniProtKB-KW"/>
</dbReference>
<dbReference type="PANTHER" id="PTHR46383:SF1">
    <property type="entry name" value="ASPARTATE AMINOTRANSFERASE"/>
    <property type="match status" value="1"/>
</dbReference>
<evidence type="ECO:0000313" key="8">
    <source>
        <dbReference type="EMBL" id="MBS2099440.1"/>
    </source>
</evidence>
<evidence type="ECO:0000313" key="9">
    <source>
        <dbReference type="Proteomes" id="UP000708576"/>
    </source>
</evidence>
<evidence type="ECO:0000256" key="3">
    <source>
        <dbReference type="ARBA" id="ARBA00022576"/>
    </source>
</evidence>
<dbReference type="InterPro" id="IPR050596">
    <property type="entry name" value="AspAT/PAT-like"/>
</dbReference>
<comment type="caution">
    <text evidence="8">The sequence shown here is derived from an EMBL/GenBank/DDBJ whole genome shotgun (WGS) entry which is preliminary data.</text>
</comment>
<dbReference type="InterPro" id="IPR015424">
    <property type="entry name" value="PyrdxlP-dep_Trfase"/>
</dbReference>
<feature type="domain" description="Aminotransferase class I/classII large" evidence="7">
    <location>
        <begin position="28"/>
        <end position="366"/>
    </location>
</feature>
<dbReference type="PROSITE" id="PS00105">
    <property type="entry name" value="AA_TRANSFER_CLASS_1"/>
    <property type="match status" value="1"/>
</dbReference>
<protein>
    <recommendedName>
        <fullName evidence="6">Aminotransferase</fullName>
        <ecNumber evidence="6">2.6.1.-</ecNumber>
    </recommendedName>
</protein>
<dbReference type="Gene3D" id="3.40.640.10">
    <property type="entry name" value="Type I PLP-dependent aspartate aminotransferase-like (Major domain)"/>
    <property type="match status" value="1"/>
</dbReference>
<evidence type="ECO:0000256" key="2">
    <source>
        <dbReference type="ARBA" id="ARBA00007441"/>
    </source>
</evidence>